<evidence type="ECO:0000313" key="2">
    <source>
        <dbReference type="Proteomes" id="UP000008387"/>
    </source>
</evidence>
<reference evidence="1 2" key="1">
    <citation type="journal article" date="2011" name="J. Bacteriol.">
        <title>Genome sequence of Helicobacter bizzozeronii strain CIII-1, an isolate from human gastric mucosa.</title>
        <authorList>
            <person name="Schott T."/>
            <person name="Rossi M."/>
            <person name="Hanninen M.L."/>
        </authorList>
    </citation>
    <scope>NUCLEOTIDE SEQUENCE [LARGE SCALE GENOMIC DNA]</scope>
    <source>
        <strain evidence="1 2">CIII-1</strain>
        <plasmid evidence="1">phbz1</plasmid>
    </source>
</reference>
<name>F8KUG1_HELBC</name>
<dbReference type="AlphaFoldDB" id="F8KUG1"/>
<dbReference type="Proteomes" id="UP000008387">
    <property type="component" value="Plasmid phbz1"/>
</dbReference>
<sequence length="49" mass="5590">MPLYTQTGDLFRVATTHTPKTPNLKAHRHYLTAKTRGRGLTITKTPLER</sequence>
<geneLocation type="plasmid" evidence="1 2">
    <name>phbz1</name>
</geneLocation>
<keyword evidence="1" id="KW-0614">Plasmid</keyword>
<accession>F8KUG1</accession>
<dbReference type="GeneID" id="64362606"/>
<dbReference type="EMBL" id="FR871758">
    <property type="protein sequence ID" value="CCB80896.1"/>
    <property type="molecule type" value="Genomic_DNA"/>
</dbReference>
<dbReference type="KEGG" id="hbi:HBZC1_p0160"/>
<protein>
    <submittedName>
        <fullName evidence="1">Uncharacterized protein</fullName>
    </submittedName>
</protein>
<organism evidence="1 2">
    <name type="scientific">Helicobacter bizzozeronii (strain CIII-1)</name>
    <dbReference type="NCBI Taxonomy" id="1002804"/>
    <lineage>
        <taxon>Bacteria</taxon>
        <taxon>Pseudomonadati</taxon>
        <taxon>Campylobacterota</taxon>
        <taxon>Epsilonproteobacteria</taxon>
        <taxon>Campylobacterales</taxon>
        <taxon>Helicobacteraceae</taxon>
        <taxon>Helicobacter</taxon>
    </lineage>
</organism>
<proteinExistence type="predicted"/>
<dbReference type="HOGENOM" id="CLU_3136358_0_0_7"/>
<dbReference type="RefSeq" id="WP_013882003.1">
    <property type="nucleotide sequence ID" value="NC_015670.1"/>
</dbReference>
<keyword evidence="2" id="KW-1185">Reference proteome</keyword>
<evidence type="ECO:0000313" key="1">
    <source>
        <dbReference type="EMBL" id="CCB80896.1"/>
    </source>
</evidence>
<gene>
    <name evidence="1" type="ordered locus">HBZC1_p0160</name>
</gene>